<name>A0A5D2JGR9_GOSTO</name>
<accession>A0A5D2JGR9</accession>
<keyword evidence="3" id="KW-1185">Reference proteome</keyword>
<gene>
    <name evidence="2" type="ORF">ES332_D09G143100v1</name>
</gene>
<reference evidence="2 3" key="1">
    <citation type="submission" date="2019-07" db="EMBL/GenBank/DDBJ databases">
        <title>WGS assembly of Gossypium tomentosum.</title>
        <authorList>
            <person name="Chen Z.J."/>
            <person name="Sreedasyam A."/>
            <person name="Ando A."/>
            <person name="Song Q."/>
            <person name="De L."/>
            <person name="Hulse-Kemp A."/>
            <person name="Ding M."/>
            <person name="Ye W."/>
            <person name="Kirkbride R."/>
            <person name="Jenkins J."/>
            <person name="Plott C."/>
            <person name="Lovell J."/>
            <person name="Lin Y.-M."/>
            <person name="Vaughn R."/>
            <person name="Liu B."/>
            <person name="Li W."/>
            <person name="Simpson S."/>
            <person name="Scheffler B."/>
            <person name="Saski C."/>
            <person name="Grover C."/>
            <person name="Hu G."/>
            <person name="Conover J."/>
            <person name="Carlson J."/>
            <person name="Shu S."/>
            <person name="Boston L."/>
            <person name="Williams M."/>
            <person name="Peterson D."/>
            <person name="Mcgee K."/>
            <person name="Jones D."/>
            <person name="Wendel J."/>
            <person name="Stelly D."/>
            <person name="Grimwood J."/>
            <person name="Schmutz J."/>
        </authorList>
    </citation>
    <scope>NUCLEOTIDE SEQUENCE [LARGE SCALE GENOMIC DNA]</scope>
    <source>
        <strain evidence="2">7179.01</strain>
    </source>
</reference>
<evidence type="ECO:0000256" key="1">
    <source>
        <dbReference type="SAM" id="MobiDB-lite"/>
    </source>
</evidence>
<evidence type="ECO:0000313" key="3">
    <source>
        <dbReference type="Proteomes" id="UP000322667"/>
    </source>
</evidence>
<proteinExistence type="predicted"/>
<dbReference type="Proteomes" id="UP000322667">
    <property type="component" value="Chromosome D09"/>
</dbReference>
<feature type="region of interest" description="Disordered" evidence="1">
    <location>
        <begin position="1"/>
        <end position="20"/>
    </location>
</feature>
<organism evidence="2 3">
    <name type="scientific">Gossypium tomentosum</name>
    <name type="common">Hawaiian cotton</name>
    <name type="synonym">Gossypium sandvicense</name>
    <dbReference type="NCBI Taxonomy" id="34277"/>
    <lineage>
        <taxon>Eukaryota</taxon>
        <taxon>Viridiplantae</taxon>
        <taxon>Streptophyta</taxon>
        <taxon>Embryophyta</taxon>
        <taxon>Tracheophyta</taxon>
        <taxon>Spermatophyta</taxon>
        <taxon>Magnoliopsida</taxon>
        <taxon>eudicotyledons</taxon>
        <taxon>Gunneridae</taxon>
        <taxon>Pentapetalae</taxon>
        <taxon>rosids</taxon>
        <taxon>malvids</taxon>
        <taxon>Malvales</taxon>
        <taxon>Malvaceae</taxon>
        <taxon>Malvoideae</taxon>
        <taxon>Gossypium</taxon>
    </lineage>
</organism>
<evidence type="ECO:0000313" key="2">
    <source>
        <dbReference type="EMBL" id="TYH54077.1"/>
    </source>
</evidence>
<dbReference type="EMBL" id="CM017631">
    <property type="protein sequence ID" value="TYH54077.1"/>
    <property type="molecule type" value="Genomic_DNA"/>
</dbReference>
<feature type="compositionally biased region" description="Basic and acidic residues" evidence="1">
    <location>
        <begin position="1"/>
        <end position="13"/>
    </location>
</feature>
<sequence>MRKEASPQSDNKRTSTPSLMACSLPARMLNPKQPVSRQPLYNLAKIFLDEDA</sequence>
<protein>
    <submittedName>
        <fullName evidence="2">Uncharacterized protein</fullName>
    </submittedName>
</protein>
<dbReference type="AlphaFoldDB" id="A0A5D2JGR9"/>